<name>A0A6H1ZQD0_9ZZZZ</name>
<proteinExistence type="predicted"/>
<protein>
    <submittedName>
        <fullName evidence="1">Uncharacterized protein</fullName>
    </submittedName>
</protein>
<dbReference type="EMBL" id="MT144176">
    <property type="protein sequence ID" value="QJA50136.1"/>
    <property type="molecule type" value="Genomic_DNA"/>
</dbReference>
<evidence type="ECO:0000313" key="1">
    <source>
        <dbReference type="EMBL" id="QJA50136.1"/>
    </source>
</evidence>
<gene>
    <name evidence="1" type="ORF">TM448A01614_0006</name>
</gene>
<sequence length="139" mass="14723">MAETIYRGGYWYGFSRVAFANCEAIAAGTSKEWPVFAAPCRIRIKKVSILAQAAITGADTNYFTLGCKFKGAAGTGTASVVSKAFTLNVNAAAFDRTDLGTPSSAIVNPGEVISFHKTETGTGMASPDIVVQIEYIRVQ</sequence>
<accession>A0A6H1ZQD0</accession>
<reference evidence="1" key="1">
    <citation type="submission" date="2020-03" db="EMBL/GenBank/DDBJ databases">
        <title>The deep terrestrial virosphere.</title>
        <authorList>
            <person name="Holmfeldt K."/>
            <person name="Nilsson E."/>
            <person name="Simone D."/>
            <person name="Lopez-Fernandez M."/>
            <person name="Wu X."/>
            <person name="de Brujin I."/>
            <person name="Lundin D."/>
            <person name="Andersson A."/>
            <person name="Bertilsson S."/>
            <person name="Dopson M."/>
        </authorList>
    </citation>
    <scope>NUCLEOTIDE SEQUENCE</scope>
    <source>
        <strain evidence="1">TM448A01614</strain>
    </source>
</reference>
<organism evidence="1">
    <name type="scientific">viral metagenome</name>
    <dbReference type="NCBI Taxonomy" id="1070528"/>
    <lineage>
        <taxon>unclassified sequences</taxon>
        <taxon>metagenomes</taxon>
        <taxon>organismal metagenomes</taxon>
    </lineage>
</organism>
<dbReference type="AlphaFoldDB" id="A0A6H1ZQD0"/>